<evidence type="ECO:0000313" key="2">
    <source>
        <dbReference type="Proteomes" id="UP000326757"/>
    </source>
</evidence>
<organism evidence="1 2">
    <name type="scientific">Monilinia laxa</name>
    <name type="common">Brown rot fungus</name>
    <name type="synonym">Sclerotinia laxa</name>
    <dbReference type="NCBI Taxonomy" id="61186"/>
    <lineage>
        <taxon>Eukaryota</taxon>
        <taxon>Fungi</taxon>
        <taxon>Dikarya</taxon>
        <taxon>Ascomycota</taxon>
        <taxon>Pezizomycotina</taxon>
        <taxon>Leotiomycetes</taxon>
        <taxon>Helotiales</taxon>
        <taxon>Sclerotiniaceae</taxon>
        <taxon>Monilinia</taxon>
    </lineage>
</organism>
<dbReference type="InterPro" id="IPR024222">
    <property type="entry name" value="Ten1_fungal"/>
</dbReference>
<reference evidence="1 2" key="1">
    <citation type="submission" date="2019-06" db="EMBL/GenBank/DDBJ databases">
        <title>Genome Sequence of the Brown Rot Fungal Pathogen Monilinia laxa.</title>
        <authorList>
            <person name="De Miccolis Angelini R.M."/>
            <person name="Landi L."/>
            <person name="Abate D."/>
            <person name="Pollastro S."/>
            <person name="Romanazzi G."/>
            <person name="Faretra F."/>
        </authorList>
    </citation>
    <scope>NUCLEOTIDE SEQUENCE [LARGE SCALE GENOMIC DNA]</scope>
    <source>
        <strain evidence="1 2">Mlax316</strain>
    </source>
</reference>
<dbReference type="OrthoDB" id="5275361at2759"/>
<sequence>MSKQYSGPVPSKLTLLADLQQFSPLDKVRFLGWYDYHFIHVTGYDKKSSILTLEHNFPVDNGIKASVNVQLLLNILKSHETRIGEWVNIVGYIVDEDRQQGTKNRVPMTEISIQAIVLWSSGAIQLDAYERSLMAQS</sequence>
<dbReference type="GO" id="GO:0043047">
    <property type="term" value="F:single-stranded telomeric DNA binding"/>
    <property type="evidence" value="ECO:0007669"/>
    <property type="project" value="InterPro"/>
</dbReference>
<dbReference type="InterPro" id="IPR012340">
    <property type="entry name" value="NA-bd_OB-fold"/>
</dbReference>
<dbReference type="Pfam" id="PF12658">
    <property type="entry name" value="Ten1"/>
    <property type="match status" value="1"/>
</dbReference>
<proteinExistence type="predicted"/>
<evidence type="ECO:0000313" key="1">
    <source>
        <dbReference type="EMBL" id="KAB8301067.1"/>
    </source>
</evidence>
<name>A0A5N6KCE3_MONLA</name>
<gene>
    <name evidence="1" type="ORF">EYC80_002985</name>
</gene>
<dbReference type="EMBL" id="VIGI01000004">
    <property type="protein sequence ID" value="KAB8301067.1"/>
    <property type="molecule type" value="Genomic_DNA"/>
</dbReference>
<dbReference type="AlphaFoldDB" id="A0A5N6KCE3"/>
<protein>
    <submittedName>
        <fullName evidence="1">Uncharacterized protein</fullName>
    </submittedName>
</protein>
<dbReference type="GO" id="GO:0016233">
    <property type="term" value="P:telomere capping"/>
    <property type="evidence" value="ECO:0007669"/>
    <property type="project" value="InterPro"/>
</dbReference>
<dbReference type="Gene3D" id="2.40.50.140">
    <property type="entry name" value="Nucleic acid-binding proteins"/>
    <property type="match status" value="1"/>
</dbReference>
<dbReference type="Proteomes" id="UP000326757">
    <property type="component" value="Unassembled WGS sequence"/>
</dbReference>
<comment type="caution">
    <text evidence="1">The sequence shown here is derived from an EMBL/GenBank/DDBJ whole genome shotgun (WGS) entry which is preliminary data.</text>
</comment>
<accession>A0A5N6KCE3</accession>
<keyword evidence="2" id="KW-1185">Reference proteome</keyword>
<dbReference type="GO" id="GO:1990879">
    <property type="term" value="C:CST complex"/>
    <property type="evidence" value="ECO:0007669"/>
    <property type="project" value="InterPro"/>
</dbReference>